<dbReference type="OrthoDB" id="7785670at2"/>
<comment type="caution">
    <text evidence="1">The sequence shown here is derived from an EMBL/GenBank/DDBJ whole genome shotgun (WGS) entry which is preliminary data.</text>
</comment>
<organism evidence="1 2">
    <name type="scientific">Albidovulum denitrificans</name>
    <dbReference type="NCBI Taxonomy" id="404881"/>
    <lineage>
        <taxon>Bacteria</taxon>
        <taxon>Pseudomonadati</taxon>
        <taxon>Pseudomonadota</taxon>
        <taxon>Alphaproteobacteria</taxon>
        <taxon>Rhodobacterales</taxon>
        <taxon>Paracoccaceae</taxon>
        <taxon>Albidovulum</taxon>
    </lineage>
</organism>
<sequence>MISLSSLSVLRREGRGTPPVATGTVSIANFSRDRTLFDSGAALGQNSADIAIHGTGTAAEVIQARAFSTDDGGATSTAWADVATTDANGDWVATISAPRSASWYRVQVRLKTSPPVSAQTATRFGVGHVIAIWGQSEPERLLSTFQDVTTPPAITDDEAVQILHGAAGTPALHFVTQAAPMTAAVAALADTLIASRPGEKFAVVFQTVSGTDPRALVNDADTTRNWADDRALHDFATADGQQVGIAAMSWFAAPGNLGANYGEAMFPLFSGKTAAGAALSFPTDITYGGGSSYHADHWFGELYDYAHTRWIAYGPHRFDITADMADATHLLGGAVQANMVNKQAARTSWRAMLSLPDATMFLPLGLEPLSYVNGYDDGAGGWTDLAHPSGLTADGRQAFGRLTAASVLQAAGLVGWPVPVFDNCLWEQTGAWVEVWCSAGPVTTTRLARAEAPLDTTYPHWTEVMGFQINGQPAGNTQIAAGRVRIFPESGPFTHADLLTYGDGGATGALKFPEDLSIGVWKNLPIVDLGVAGLAGIPVSSLPDAGVLANTLPAGSASFTTSATGPYYLDTQNVPAGVTGITFAARFRLPALPSGATQILFSQASTGFDVEIMNTGHLRVTVEDGAGAKMLSSEIVSLGLAAGVWYDIVCAADHAAAHLIVTLDGVVAATVPYTATGNGVFQSNRALGFLGRNNGSLQLVGDVEYLNVWLSATATGAPPAGAPYKTITGPAATANGDAWKRGSDAV</sequence>
<dbReference type="RefSeq" id="WP_105516230.1">
    <property type="nucleotide sequence ID" value="NZ_PVEP01000011.1"/>
</dbReference>
<protein>
    <recommendedName>
        <fullName evidence="3">Concanavalin A-like lectin/glucanase superfamily protein</fullName>
    </recommendedName>
</protein>
<name>A0A2S8S2Z9_9RHOB</name>
<proteinExistence type="predicted"/>
<dbReference type="Gene3D" id="2.60.120.200">
    <property type="match status" value="1"/>
</dbReference>
<dbReference type="InterPro" id="IPR013320">
    <property type="entry name" value="ConA-like_dom_sf"/>
</dbReference>
<accession>A0A2S8S2Z9</accession>
<reference evidence="1 2" key="1">
    <citation type="submission" date="2018-02" db="EMBL/GenBank/DDBJ databases">
        <title>Genomic Encyclopedia of Archaeal and Bacterial Type Strains, Phase II (KMG-II): from individual species to whole genera.</title>
        <authorList>
            <person name="Goeker M."/>
        </authorList>
    </citation>
    <scope>NUCLEOTIDE SEQUENCE [LARGE SCALE GENOMIC DNA]</scope>
    <source>
        <strain evidence="1 2">DSM 18921</strain>
    </source>
</reference>
<evidence type="ECO:0008006" key="3">
    <source>
        <dbReference type="Google" id="ProtNLM"/>
    </source>
</evidence>
<evidence type="ECO:0000313" key="1">
    <source>
        <dbReference type="EMBL" id="PQV55163.1"/>
    </source>
</evidence>
<dbReference type="Pfam" id="PF13385">
    <property type="entry name" value="Laminin_G_3"/>
    <property type="match status" value="1"/>
</dbReference>
<dbReference type="SUPFAM" id="SSF49899">
    <property type="entry name" value="Concanavalin A-like lectins/glucanases"/>
    <property type="match status" value="1"/>
</dbReference>
<dbReference type="AlphaFoldDB" id="A0A2S8S2Z9"/>
<gene>
    <name evidence="1" type="ORF">LX70_03681</name>
</gene>
<evidence type="ECO:0000313" key="2">
    <source>
        <dbReference type="Proteomes" id="UP000238338"/>
    </source>
</evidence>
<dbReference type="EMBL" id="PVEP01000011">
    <property type="protein sequence ID" value="PQV55163.1"/>
    <property type="molecule type" value="Genomic_DNA"/>
</dbReference>
<keyword evidence="2" id="KW-1185">Reference proteome</keyword>
<dbReference type="Proteomes" id="UP000238338">
    <property type="component" value="Unassembled WGS sequence"/>
</dbReference>